<dbReference type="GeneID" id="136074199"/>
<feature type="compositionally biased region" description="Basic and acidic residues" evidence="1">
    <location>
        <begin position="408"/>
        <end position="442"/>
    </location>
</feature>
<sequence>MAVLLILLNVPLSSTLLLLLFVYLGHEESLNDIFILVFNFGNCNEAEESFEEFNRILVEQVSPDWKRFARNTFETNIYSIIDQIDQDNESDKSKMEAFLQLLYKINPTHYKDVIVNSLYALNRIDVVLGVVIDENFEKLSYILVKRLSNDWKAFARWFNINDISTIVETIDQDNNCDSIKMESFLEIIFQRFPLDYKDEIARSLNLSGRLDILYGVVLDESSSLSDSLQEILVQRVSPDWRRFARHTDLPDIDNIVENIDGDLNNDQSKMAAIFNKLKQLCPLNYKDLIEHSLNMTNRFDVLLELQFDRQSESFKKILLKHLSSDWKNFAQRTCLFEVDYVIEHIDHDFKDDCLKLMEFLKKLFEIDPVHYKQIIKNSLAKLKRFSVLQRLKSEDKDDSDDDESDDGIEQKYQKQLLKKDESDDSIEQKYQKQLLKKDESDDGIKQKYQKQLLKKDESDDSIEQKYQKQLLKKEI</sequence>
<feature type="signal peptide" evidence="2">
    <location>
        <begin position="1"/>
        <end position="15"/>
    </location>
</feature>
<protein>
    <submittedName>
        <fullName evidence="4">Uncharacterized protein LOC136074199</fullName>
    </submittedName>
</protein>
<dbReference type="Proteomes" id="UP001652625">
    <property type="component" value="Chromosome 01"/>
</dbReference>
<reference evidence="4" key="2">
    <citation type="submission" date="2025-08" db="UniProtKB">
        <authorList>
            <consortium name="RefSeq"/>
        </authorList>
    </citation>
    <scope>IDENTIFICATION</scope>
</reference>
<proteinExistence type="predicted"/>
<feature type="chain" id="PRO_5047040582" evidence="2">
    <location>
        <begin position="16"/>
        <end position="475"/>
    </location>
</feature>
<evidence type="ECO:0000313" key="4">
    <source>
        <dbReference type="RefSeq" id="XP_065642575.1"/>
    </source>
</evidence>
<keyword evidence="2" id="KW-0732">Signal</keyword>
<keyword evidence="3" id="KW-1185">Reference proteome</keyword>
<dbReference type="RefSeq" id="XP_065642575.1">
    <property type="nucleotide sequence ID" value="XM_065786503.1"/>
</dbReference>
<name>A0ABM4B1A3_HYDVU</name>
<reference evidence="3" key="1">
    <citation type="submission" date="2025-05" db="UniProtKB">
        <authorList>
            <consortium name="RefSeq"/>
        </authorList>
    </citation>
    <scope>NUCLEOTIDE SEQUENCE [LARGE SCALE GENOMIC DNA]</scope>
</reference>
<organism evidence="3 4">
    <name type="scientific">Hydra vulgaris</name>
    <name type="common">Hydra</name>
    <name type="synonym">Hydra attenuata</name>
    <dbReference type="NCBI Taxonomy" id="6087"/>
    <lineage>
        <taxon>Eukaryota</taxon>
        <taxon>Metazoa</taxon>
        <taxon>Cnidaria</taxon>
        <taxon>Hydrozoa</taxon>
        <taxon>Hydroidolina</taxon>
        <taxon>Anthoathecata</taxon>
        <taxon>Aplanulata</taxon>
        <taxon>Hydridae</taxon>
        <taxon>Hydra</taxon>
    </lineage>
</organism>
<feature type="region of interest" description="Disordered" evidence="1">
    <location>
        <begin position="395"/>
        <end position="442"/>
    </location>
</feature>
<evidence type="ECO:0000313" key="3">
    <source>
        <dbReference type="Proteomes" id="UP001652625"/>
    </source>
</evidence>
<feature type="compositionally biased region" description="Acidic residues" evidence="1">
    <location>
        <begin position="396"/>
        <end position="407"/>
    </location>
</feature>
<accession>A0ABM4B1A3</accession>
<gene>
    <name evidence="4" type="primary">LOC136074199</name>
</gene>
<evidence type="ECO:0000256" key="2">
    <source>
        <dbReference type="SAM" id="SignalP"/>
    </source>
</evidence>
<evidence type="ECO:0000256" key="1">
    <source>
        <dbReference type="SAM" id="MobiDB-lite"/>
    </source>
</evidence>